<accession>A0A2H5BGF4</accession>
<sequence>MRFIKCAGCNKIAIEIEDGRLAKGCVVRCAKCEEKLKKELQNLRFIATMNENKKANPLGDLFGKNGFGL</sequence>
<dbReference type="Proteomes" id="UP000240819">
    <property type="component" value="Segment"/>
</dbReference>
<name>A0A2H5BGF4_9CAUD</name>
<gene>
    <name evidence="1" type="ORF">CETO_70</name>
</gene>
<proteinExistence type="predicted"/>
<evidence type="ECO:0000313" key="1">
    <source>
        <dbReference type="EMBL" id="AUG85077.1"/>
    </source>
</evidence>
<dbReference type="EMBL" id="MG649966">
    <property type="protein sequence ID" value="AUG85077.1"/>
    <property type="molecule type" value="Genomic_DNA"/>
</dbReference>
<protein>
    <submittedName>
        <fullName evidence="1">Uncharacterized protein</fullName>
    </submittedName>
</protein>
<evidence type="ECO:0000313" key="2">
    <source>
        <dbReference type="Proteomes" id="UP000240819"/>
    </source>
</evidence>
<reference evidence="1 2" key="1">
    <citation type="submission" date="2017-12" db="EMBL/GenBank/DDBJ databases">
        <authorList>
            <person name="Lestochi C.V."/>
            <person name="Miller K.C."/>
            <person name="Miller J.S."/>
            <person name="Stanton M.L."/>
            <person name="Broussard G.W."/>
        </authorList>
    </citation>
    <scope>NUCLEOTIDE SEQUENCE [LARGE SCALE GENOMIC DNA]</scope>
</reference>
<keyword evidence="2" id="KW-1185">Reference proteome</keyword>
<organism evidence="1 2">
    <name type="scientific">Vibrio phage Ceto</name>
    <dbReference type="NCBI Taxonomy" id="2570300"/>
    <lineage>
        <taxon>Viruses</taxon>
        <taxon>Duplodnaviria</taxon>
        <taxon>Heunggongvirae</taxon>
        <taxon>Uroviricota</taxon>
        <taxon>Caudoviricetes</taxon>
        <taxon>Demerecviridae</taxon>
        <taxon>Ermolyevavirinae</taxon>
        <taxon>Cetovirus</taxon>
        <taxon>Cetovirus ceto</taxon>
    </lineage>
</organism>